<accession>A0CDH1</accession>
<dbReference type="InterPro" id="IPR036052">
    <property type="entry name" value="TrpB-like_PALP_sf"/>
</dbReference>
<dbReference type="InterPro" id="IPR001926">
    <property type="entry name" value="TrpB-like_PALP"/>
</dbReference>
<dbReference type="OrthoDB" id="10259545at2759"/>
<dbReference type="HOGENOM" id="CLU_1513394_0_0_1"/>
<name>A0CDH1_PARTE</name>
<dbReference type="RefSeq" id="XP_001436235.1">
    <property type="nucleotide sequence ID" value="XM_001436198.1"/>
</dbReference>
<dbReference type="EMBL" id="CT868063">
    <property type="protein sequence ID" value="CAK68838.1"/>
    <property type="molecule type" value="Genomic_DNA"/>
</dbReference>
<evidence type="ECO:0000313" key="6">
    <source>
        <dbReference type="Proteomes" id="UP000000600"/>
    </source>
</evidence>
<organism evidence="5 6">
    <name type="scientific">Paramecium tetraurelia</name>
    <dbReference type="NCBI Taxonomy" id="5888"/>
    <lineage>
        <taxon>Eukaryota</taxon>
        <taxon>Sar</taxon>
        <taxon>Alveolata</taxon>
        <taxon>Ciliophora</taxon>
        <taxon>Intramacronucleata</taxon>
        <taxon>Oligohymenophorea</taxon>
        <taxon>Peniculida</taxon>
        <taxon>Parameciidae</taxon>
        <taxon>Paramecium</taxon>
    </lineage>
</organism>
<reference evidence="5 6" key="1">
    <citation type="journal article" date="2006" name="Nature">
        <title>Global trends of whole-genome duplications revealed by the ciliate Paramecium tetraurelia.</title>
        <authorList>
            <consortium name="Genoscope"/>
            <person name="Aury J.-M."/>
            <person name="Jaillon O."/>
            <person name="Duret L."/>
            <person name="Noel B."/>
            <person name="Jubin C."/>
            <person name="Porcel B.M."/>
            <person name="Segurens B."/>
            <person name="Daubin V."/>
            <person name="Anthouard V."/>
            <person name="Aiach N."/>
            <person name="Arnaiz O."/>
            <person name="Billaut A."/>
            <person name="Beisson J."/>
            <person name="Blanc I."/>
            <person name="Bouhouche K."/>
            <person name="Camara F."/>
            <person name="Duharcourt S."/>
            <person name="Guigo R."/>
            <person name="Gogendeau D."/>
            <person name="Katinka M."/>
            <person name="Keller A.-M."/>
            <person name="Kissmehl R."/>
            <person name="Klotz C."/>
            <person name="Koll F."/>
            <person name="Le Moue A."/>
            <person name="Lepere C."/>
            <person name="Malinsky S."/>
            <person name="Nowacki M."/>
            <person name="Nowak J.K."/>
            <person name="Plattner H."/>
            <person name="Poulain J."/>
            <person name="Ruiz F."/>
            <person name="Serrano V."/>
            <person name="Zagulski M."/>
            <person name="Dessen P."/>
            <person name="Betermier M."/>
            <person name="Weissenbach J."/>
            <person name="Scarpelli C."/>
            <person name="Schachter V."/>
            <person name="Sperling L."/>
            <person name="Meyer E."/>
            <person name="Cohen J."/>
            <person name="Wincker P."/>
        </authorList>
    </citation>
    <scope>NUCLEOTIDE SEQUENCE [LARGE SCALE GENOMIC DNA]</scope>
    <source>
        <strain evidence="5 6">Stock d4-2</strain>
    </source>
</reference>
<sequence length="178" mass="19722">MAAENPDIKLLDQYSNPSNPLAHYEGRAEEILWACDNKLDAIVMTTGTGGTVTGISRKIHERVPGCRAIAVDPYGSDLALLPQVNKTDIKSYKVDFIPKALDRILLQFYISKTQVDCWIKSNDKDSLSMALKLMAQEGLLCGGSSGANVWGALEWARSQIQQNDRELSLFYQIISEIT</sequence>
<dbReference type="GO" id="GO:0006535">
    <property type="term" value="P:cysteine biosynthetic process from serine"/>
    <property type="evidence" value="ECO:0000318"/>
    <property type="project" value="GO_Central"/>
</dbReference>
<dbReference type="Pfam" id="PF00291">
    <property type="entry name" value="PALP"/>
    <property type="match status" value="1"/>
</dbReference>
<dbReference type="InParanoid" id="A0CDH1"/>
<keyword evidence="6" id="KW-1185">Reference proteome</keyword>
<feature type="domain" description="Tryptophan synthase beta chain-like PALP" evidence="4">
    <location>
        <begin position="2"/>
        <end position="159"/>
    </location>
</feature>
<dbReference type="GO" id="GO:0005737">
    <property type="term" value="C:cytoplasm"/>
    <property type="evidence" value="ECO:0000318"/>
    <property type="project" value="GO_Central"/>
</dbReference>
<dbReference type="STRING" id="5888.A0CDH1"/>
<dbReference type="GeneID" id="5022020"/>
<evidence type="ECO:0000256" key="1">
    <source>
        <dbReference type="ARBA" id="ARBA00001933"/>
    </source>
</evidence>
<gene>
    <name evidence="5" type="ORF">GSPATT00007049001</name>
</gene>
<dbReference type="Proteomes" id="UP000000600">
    <property type="component" value="Unassembled WGS sequence"/>
</dbReference>
<dbReference type="SUPFAM" id="SSF53686">
    <property type="entry name" value="Tryptophan synthase beta subunit-like PLP-dependent enzymes"/>
    <property type="match status" value="1"/>
</dbReference>
<protein>
    <recommendedName>
        <fullName evidence="4">Tryptophan synthase beta chain-like PALP domain-containing protein</fullName>
    </recommendedName>
</protein>
<evidence type="ECO:0000313" key="5">
    <source>
        <dbReference type="EMBL" id="CAK68838.1"/>
    </source>
</evidence>
<dbReference type="PANTHER" id="PTHR10314">
    <property type="entry name" value="CYSTATHIONINE BETA-SYNTHASE"/>
    <property type="match status" value="1"/>
</dbReference>
<dbReference type="AlphaFoldDB" id="A0CDH1"/>
<dbReference type="eggNOG" id="KOG1252">
    <property type="taxonomic scope" value="Eukaryota"/>
</dbReference>
<proteinExistence type="inferred from homology"/>
<comment type="cofactor">
    <cofactor evidence="1">
        <name>pyridoxal 5'-phosphate</name>
        <dbReference type="ChEBI" id="CHEBI:597326"/>
    </cofactor>
</comment>
<evidence type="ECO:0000256" key="3">
    <source>
        <dbReference type="ARBA" id="ARBA00022898"/>
    </source>
</evidence>
<evidence type="ECO:0000259" key="4">
    <source>
        <dbReference type="Pfam" id="PF00291"/>
    </source>
</evidence>
<dbReference type="FunFam" id="3.40.50.1100:FF:000118">
    <property type="entry name" value="Related to CYS4-cystathionine beta-synthase"/>
    <property type="match status" value="1"/>
</dbReference>
<comment type="similarity">
    <text evidence="2">Belongs to the cysteine synthase/cystathionine beta-synthase family.</text>
</comment>
<dbReference type="Gene3D" id="3.40.50.1100">
    <property type="match status" value="2"/>
</dbReference>
<dbReference type="KEGG" id="ptm:GSPATT00007049001"/>
<evidence type="ECO:0000256" key="2">
    <source>
        <dbReference type="ARBA" id="ARBA00007103"/>
    </source>
</evidence>
<dbReference type="GO" id="GO:0004122">
    <property type="term" value="F:cystathionine beta-synthase activity"/>
    <property type="evidence" value="ECO:0000318"/>
    <property type="project" value="GO_Central"/>
</dbReference>
<keyword evidence="3" id="KW-0663">Pyridoxal phosphate</keyword>
<dbReference type="InterPro" id="IPR050214">
    <property type="entry name" value="Cys_Synth/Cystath_Beta-Synth"/>
</dbReference>